<dbReference type="AlphaFoldDB" id="A0A8T1U847"/>
<name>A0A8T1U847_9STRA</name>
<dbReference type="Proteomes" id="UP000688947">
    <property type="component" value="Unassembled WGS sequence"/>
</dbReference>
<proteinExistence type="predicted"/>
<evidence type="ECO:0000256" key="1">
    <source>
        <dbReference type="SAM" id="MobiDB-lite"/>
    </source>
</evidence>
<protein>
    <submittedName>
        <fullName evidence="2">Uncharacterized protein</fullName>
    </submittedName>
</protein>
<gene>
    <name evidence="2" type="ORF">JG687_00010956</name>
</gene>
<dbReference type="EMBL" id="JAENGZ010000646">
    <property type="protein sequence ID" value="KAG6955816.1"/>
    <property type="molecule type" value="Genomic_DNA"/>
</dbReference>
<comment type="caution">
    <text evidence="2">The sequence shown here is derived from an EMBL/GenBank/DDBJ whole genome shotgun (WGS) entry which is preliminary data.</text>
</comment>
<reference evidence="2" key="1">
    <citation type="submission" date="2021-01" db="EMBL/GenBank/DDBJ databases">
        <title>Phytophthora aleatoria, a newly-described species from Pinus radiata is distinct from Phytophthora cactorum isolates based on comparative genomics.</title>
        <authorList>
            <person name="Mcdougal R."/>
            <person name="Panda P."/>
            <person name="Williams N."/>
            <person name="Studholme D.J."/>
        </authorList>
    </citation>
    <scope>NUCLEOTIDE SEQUENCE</scope>
    <source>
        <strain evidence="2">NZFS 3830</strain>
    </source>
</reference>
<evidence type="ECO:0000313" key="3">
    <source>
        <dbReference type="Proteomes" id="UP000688947"/>
    </source>
</evidence>
<feature type="region of interest" description="Disordered" evidence="1">
    <location>
        <begin position="79"/>
        <end position="110"/>
    </location>
</feature>
<sequence>LQDLLVCLPASATNIFQPLDVAVFASFKGTLRVLVNVLVEWRLYSIDKATAPAVKGKKKKTADVIWKILTVAMMENTEQNKTKNARTTTAKTNMDKKKTSAAKPTKSAKLVDPTNTTAVNAVKKVRMYKRRELTTQFAWRHTVPCSDVPAGTRTHAKYNEP</sequence>
<feature type="non-terminal residue" evidence="2">
    <location>
        <position position="161"/>
    </location>
</feature>
<evidence type="ECO:0000313" key="2">
    <source>
        <dbReference type="EMBL" id="KAG6955816.1"/>
    </source>
</evidence>
<accession>A0A8T1U847</accession>
<organism evidence="2 3">
    <name type="scientific">Phytophthora cactorum</name>
    <dbReference type="NCBI Taxonomy" id="29920"/>
    <lineage>
        <taxon>Eukaryota</taxon>
        <taxon>Sar</taxon>
        <taxon>Stramenopiles</taxon>
        <taxon>Oomycota</taxon>
        <taxon>Peronosporomycetes</taxon>
        <taxon>Peronosporales</taxon>
        <taxon>Peronosporaceae</taxon>
        <taxon>Phytophthora</taxon>
    </lineage>
</organism>